<keyword evidence="1" id="KW-0812">Transmembrane</keyword>
<dbReference type="CDD" id="cd04660">
    <property type="entry name" value="nsLTP_like"/>
    <property type="match status" value="1"/>
</dbReference>
<sequence>MARALQGLGYVVFMIMVVVMAGEVFDNWQVMGDDDCVGTFSNLIIECQQYMGIPCPKTDPSSGCCDAIQKANVPCVCAHITPEVEKIIIMEKVTYVAQKCGRALPPGTKCGSVRQLVIGYSSANQRVSSIPLYHCEMLVLWST</sequence>
<dbReference type="InterPro" id="IPR036312">
    <property type="entry name" value="Bifun_inhib/LTP/seed_sf"/>
</dbReference>
<dbReference type="PANTHER" id="PTHR33286">
    <property type="entry name" value="BIFUNCTIONAL INHIBITOR/LIPID-TRANSFER PROTEIN/SEED STORAGE 2S ALBUMIN SUPERFAMILY PROTEIN"/>
    <property type="match status" value="1"/>
</dbReference>
<dbReference type="InterPro" id="IPR044741">
    <property type="entry name" value="NsLTP-like"/>
</dbReference>
<dbReference type="InterPro" id="IPR016140">
    <property type="entry name" value="Bifunc_inhib/LTP/seed_store"/>
</dbReference>
<feature type="transmembrane region" description="Helical" evidence="1">
    <location>
        <begin position="7"/>
        <end position="25"/>
    </location>
</feature>
<dbReference type="SUPFAM" id="SSF47699">
    <property type="entry name" value="Bifunctional inhibitor/lipid-transfer protein/seed storage 2S albumin"/>
    <property type="match status" value="1"/>
</dbReference>
<reference evidence="4" key="1">
    <citation type="submission" date="2025-08" db="UniProtKB">
        <authorList>
            <consortium name="RefSeq"/>
        </authorList>
    </citation>
    <scope>IDENTIFICATION</scope>
</reference>
<evidence type="ECO:0000259" key="2">
    <source>
        <dbReference type="Pfam" id="PF14368"/>
    </source>
</evidence>
<dbReference type="PANTHER" id="PTHR33286:SF1">
    <property type="entry name" value="OS01G0800600 PROTEIN"/>
    <property type="match status" value="1"/>
</dbReference>
<dbReference type="Pfam" id="PF14368">
    <property type="entry name" value="LTP_2"/>
    <property type="match status" value="1"/>
</dbReference>
<dbReference type="Gene3D" id="1.10.110.10">
    <property type="entry name" value="Plant lipid-transfer and hydrophobic proteins"/>
    <property type="match status" value="1"/>
</dbReference>
<dbReference type="AlphaFoldDB" id="A0AB40BIU2"/>
<accession>A0AB40BIU2</accession>
<evidence type="ECO:0000313" key="4">
    <source>
        <dbReference type="RefSeq" id="XP_039126965.1"/>
    </source>
</evidence>
<feature type="domain" description="Bifunctional inhibitor/plant lipid transfer protein/seed storage helical" evidence="2">
    <location>
        <begin position="17"/>
        <end position="110"/>
    </location>
</feature>
<evidence type="ECO:0000313" key="3">
    <source>
        <dbReference type="Proteomes" id="UP001515500"/>
    </source>
</evidence>
<dbReference type="Proteomes" id="UP001515500">
    <property type="component" value="Chromosome 6"/>
</dbReference>
<gene>
    <name evidence="4" type="primary">LOC120263132</name>
</gene>
<dbReference type="RefSeq" id="XP_039126965.1">
    <property type="nucleotide sequence ID" value="XM_039271031.1"/>
</dbReference>
<keyword evidence="1" id="KW-0472">Membrane</keyword>
<keyword evidence="1" id="KW-1133">Transmembrane helix</keyword>
<dbReference type="GeneID" id="120263132"/>
<name>A0AB40BIU2_DIOCR</name>
<evidence type="ECO:0000256" key="1">
    <source>
        <dbReference type="SAM" id="Phobius"/>
    </source>
</evidence>
<organism evidence="3 4">
    <name type="scientific">Dioscorea cayennensis subsp. rotundata</name>
    <name type="common">White Guinea yam</name>
    <name type="synonym">Dioscorea rotundata</name>
    <dbReference type="NCBI Taxonomy" id="55577"/>
    <lineage>
        <taxon>Eukaryota</taxon>
        <taxon>Viridiplantae</taxon>
        <taxon>Streptophyta</taxon>
        <taxon>Embryophyta</taxon>
        <taxon>Tracheophyta</taxon>
        <taxon>Spermatophyta</taxon>
        <taxon>Magnoliopsida</taxon>
        <taxon>Liliopsida</taxon>
        <taxon>Dioscoreales</taxon>
        <taxon>Dioscoreaceae</taxon>
        <taxon>Dioscorea</taxon>
    </lineage>
</organism>
<keyword evidence="3" id="KW-1185">Reference proteome</keyword>
<proteinExistence type="predicted"/>
<protein>
    <submittedName>
        <fullName evidence="4">Uncharacterized protein LOC120263132</fullName>
    </submittedName>
</protein>